<keyword evidence="2" id="KW-1185">Reference proteome</keyword>
<dbReference type="Proteomes" id="UP000184010">
    <property type="component" value="Unassembled WGS sequence"/>
</dbReference>
<dbReference type="EMBL" id="FRDN01000004">
    <property type="protein sequence ID" value="SHN57496.1"/>
    <property type="molecule type" value="Genomic_DNA"/>
</dbReference>
<dbReference type="SUPFAM" id="SSF51556">
    <property type="entry name" value="Metallo-dependent hydrolases"/>
    <property type="match status" value="1"/>
</dbReference>
<proteinExistence type="predicted"/>
<dbReference type="InterPro" id="IPR032466">
    <property type="entry name" value="Metal_Hydrolase"/>
</dbReference>
<dbReference type="Gene3D" id="3.20.20.140">
    <property type="entry name" value="Metal-dependent hydrolases"/>
    <property type="match status" value="1"/>
</dbReference>
<dbReference type="InterPro" id="IPR046249">
    <property type="entry name" value="DUF6282"/>
</dbReference>
<dbReference type="AlphaFoldDB" id="A0A1M7SG79"/>
<sequence length="297" mass="32315">MIGRDILKGVVDMHVHSGPSVVTRSLDTGEMLAQAEEAGYKGFVVKDHYIPTVMSALMVEKYQSQKGTRVFGSIVLNNSVGVFNLTMLDAACKMGAKVVWMPTIASQRHIESHAAKGFVGAQSLVSGEKPVYYLNQDGKLIDEVIQVLDYLADHPDLILATGHGSVAEIDQLIPKAVSMGVQKIMVTHPFSTTLASVEDVKRWAAQGAYIDVCGVEFEQVLPTLSRVPFSLLTEYLKVVPHDQLILSSDAGAMTRNGPVSPVDLFYRFLSLLVENKVLTETQVDLMAKKTPATLLGI</sequence>
<evidence type="ECO:0000313" key="2">
    <source>
        <dbReference type="Proteomes" id="UP000184010"/>
    </source>
</evidence>
<evidence type="ECO:0008006" key="3">
    <source>
        <dbReference type="Google" id="ProtNLM"/>
    </source>
</evidence>
<reference evidence="2" key="1">
    <citation type="submission" date="2016-12" db="EMBL/GenBank/DDBJ databases">
        <authorList>
            <person name="Varghese N."/>
            <person name="Submissions S."/>
        </authorList>
    </citation>
    <scope>NUCLEOTIDE SEQUENCE [LARGE SCALE GENOMIC DNA]</scope>
    <source>
        <strain evidence="2">DSM 11544</strain>
    </source>
</reference>
<dbReference type="Pfam" id="PF19799">
    <property type="entry name" value="DUF6282"/>
    <property type="match status" value="1"/>
</dbReference>
<accession>A0A1M7SG79</accession>
<protein>
    <recommendedName>
        <fullName evidence="3">Cytosolic protein</fullName>
    </recommendedName>
</protein>
<dbReference type="RefSeq" id="WP_072771377.1">
    <property type="nucleotide sequence ID" value="NZ_FRDN01000004.1"/>
</dbReference>
<dbReference type="STRING" id="1121395.SAMN02745215_00800"/>
<gene>
    <name evidence="1" type="ORF">SAMN02745215_00800</name>
</gene>
<name>A0A1M7SG79_9FIRM</name>
<evidence type="ECO:0000313" key="1">
    <source>
        <dbReference type="EMBL" id="SHN57496.1"/>
    </source>
</evidence>
<organism evidence="1 2">
    <name type="scientific">Desulfitobacterium chlororespirans DSM 11544</name>
    <dbReference type="NCBI Taxonomy" id="1121395"/>
    <lineage>
        <taxon>Bacteria</taxon>
        <taxon>Bacillati</taxon>
        <taxon>Bacillota</taxon>
        <taxon>Clostridia</taxon>
        <taxon>Eubacteriales</taxon>
        <taxon>Desulfitobacteriaceae</taxon>
        <taxon>Desulfitobacterium</taxon>
    </lineage>
</organism>